<organism evidence="1 2">
    <name type="scientific">Diplocarpon coronariae</name>
    <dbReference type="NCBI Taxonomy" id="2795749"/>
    <lineage>
        <taxon>Eukaryota</taxon>
        <taxon>Fungi</taxon>
        <taxon>Dikarya</taxon>
        <taxon>Ascomycota</taxon>
        <taxon>Pezizomycotina</taxon>
        <taxon>Leotiomycetes</taxon>
        <taxon>Helotiales</taxon>
        <taxon>Drepanopezizaceae</taxon>
        <taxon>Diplocarpon</taxon>
    </lineage>
</organism>
<proteinExistence type="predicted"/>
<comment type="caution">
    <text evidence="1">The sequence shown here is derived from an EMBL/GenBank/DDBJ whole genome shotgun (WGS) entry which is preliminary data.</text>
</comment>
<dbReference type="EMBL" id="MZNU01000075">
    <property type="protein sequence ID" value="OWP05398.1"/>
    <property type="molecule type" value="Genomic_DNA"/>
</dbReference>
<evidence type="ECO:0000313" key="1">
    <source>
        <dbReference type="EMBL" id="OWP05398.1"/>
    </source>
</evidence>
<accession>A0A218ZBK9</accession>
<reference evidence="1 2" key="1">
    <citation type="submission" date="2017-04" db="EMBL/GenBank/DDBJ databases">
        <title>Draft genome sequence of Marssonina coronaria NL1: causal agent of apple blotch.</title>
        <authorList>
            <person name="Cheng Q."/>
        </authorList>
    </citation>
    <scope>NUCLEOTIDE SEQUENCE [LARGE SCALE GENOMIC DNA]</scope>
    <source>
        <strain evidence="1 2">NL1</strain>
    </source>
</reference>
<dbReference type="OrthoDB" id="303614at2759"/>
<protein>
    <submittedName>
        <fullName evidence="1">Uncharacterized protein</fullName>
    </submittedName>
</protein>
<gene>
    <name evidence="1" type="ORF">B2J93_8341</name>
</gene>
<dbReference type="AlphaFoldDB" id="A0A218ZBK9"/>
<sequence>MGVLMMIRQPPSPYGPFPSNNVKDSQKAQELINLSDPGTQYLLAGAAHETDKKSPMIEMNDWFDERFCDLQVIDVEIANFRFNAGTPITTKNRVSIGSLFIFDDQSRLGGLNMHLQATNIMRESLELSHIGVIFLGAAVDYTEDTNVALKFFKKYKVLATYFGKITTLDLGHRNLETKSLHTLEKSYPNGNV</sequence>
<keyword evidence="2" id="KW-1185">Reference proteome</keyword>
<evidence type="ECO:0000313" key="2">
    <source>
        <dbReference type="Proteomes" id="UP000242519"/>
    </source>
</evidence>
<name>A0A218ZBK9_9HELO</name>
<dbReference type="InParanoid" id="A0A218ZBK9"/>
<dbReference type="STRING" id="503106.A0A218ZBK9"/>
<dbReference type="Proteomes" id="UP000242519">
    <property type="component" value="Unassembled WGS sequence"/>
</dbReference>